<keyword evidence="3 6" id="KW-0378">Hydrolase</keyword>
<dbReference type="GO" id="GO:0004252">
    <property type="term" value="F:serine-type endopeptidase activity"/>
    <property type="evidence" value="ECO:0007669"/>
    <property type="project" value="InterPro"/>
</dbReference>
<dbReference type="InterPro" id="IPR050430">
    <property type="entry name" value="Peptidase_S1"/>
</dbReference>
<keyword evidence="10" id="KW-1185">Reference proteome</keyword>
<keyword evidence="7" id="KW-0732">Signal</keyword>
<dbReference type="AlphaFoldDB" id="A0A9N9TQG7"/>
<organism evidence="9 10">
    <name type="scientific">Phyllotreta striolata</name>
    <name type="common">Striped flea beetle</name>
    <name type="synonym">Crioceris striolata</name>
    <dbReference type="NCBI Taxonomy" id="444603"/>
    <lineage>
        <taxon>Eukaryota</taxon>
        <taxon>Metazoa</taxon>
        <taxon>Ecdysozoa</taxon>
        <taxon>Arthropoda</taxon>
        <taxon>Hexapoda</taxon>
        <taxon>Insecta</taxon>
        <taxon>Pterygota</taxon>
        <taxon>Neoptera</taxon>
        <taxon>Endopterygota</taxon>
        <taxon>Coleoptera</taxon>
        <taxon>Polyphaga</taxon>
        <taxon>Cucujiformia</taxon>
        <taxon>Chrysomeloidea</taxon>
        <taxon>Chrysomelidae</taxon>
        <taxon>Galerucinae</taxon>
        <taxon>Alticini</taxon>
        <taxon>Phyllotreta</taxon>
    </lineage>
</organism>
<dbReference type="CDD" id="cd00190">
    <property type="entry name" value="Tryp_SPc"/>
    <property type="match status" value="1"/>
</dbReference>
<dbReference type="Proteomes" id="UP001153712">
    <property type="component" value="Chromosome 4"/>
</dbReference>
<dbReference type="PROSITE" id="PS00135">
    <property type="entry name" value="TRYPSIN_SER"/>
    <property type="match status" value="1"/>
</dbReference>
<evidence type="ECO:0000259" key="8">
    <source>
        <dbReference type="PROSITE" id="PS50240"/>
    </source>
</evidence>
<dbReference type="SUPFAM" id="SSF50494">
    <property type="entry name" value="Trypsin-like serine proteases"/>
    <property type="match status" value="1"/>
</dbReference>
<keyword evidence="2 6" id="KW-0645">Protease</keyword>
<dbReference type="GO" id="GO:0006508">
    <property type="term" value="P:proteolysis"/>
    <property type="evidence" value="ECO:0007669"/>
    <property type="project" value="UniProtKB-KW"/>
</dbReference>
<dbReference type="InterPro" id="IPR001314">
    <property type="entry name" value="Peptidase_S1A"/>
</dbReference>
<dbReference type="PANTHER" id="PTHR24276">
    <property type="entry name" value="POLYSERASE-RELATED"/>
    <property type="match status" value="1"/>
</dbReference>
<dbReference type="OrthoDB" id="10059102at2759"/>
<gene>
    <name evidence="9" type="ORF">PHYEVI_LOCUS7544</name>
</gene>
<dbReference type="InterPro" id="IPR033116">
    <property type="entry name" value="TRYPSIN_SER"/>
</dbReference>
<dbReference type="PROSITE" id="PS50240">
    <property type="entry name" value="TRYPSIN_DOM"/>
    <property type="match status" value="1"/>
</dbReference>
<dbReference type="EMBL" id="OU900097">
    <property type="protein sequence ID" value="CAG9861201.1"/>
    <property type="molecule type" value="Genomic_DNA"/>
</dbReference>
<evidence type="ECO:0000256" key="5">
    <source>
        <dbReference type="ARBA" id="ARBA00023157"/>
    </source>
</evidence>
<dbReference type="InterPro" id="IPR001254">
    <property type="entry name" value="Trypsin_dom"/>
</dbReference>
<evidence type="ECO:0000313" key="10">
    <source>
        <dbReference type="Proteomes" id="UP001153712"/>
    </source>
</evidence>
<dbReference type="Gene3D" id="2.40.10.10">
    <property type="entry name" value="Trypsin-like serine proteases"/>
    <property type="match status" value="1"/>
</dbReference>
<dbReference type="InterPro" id="IPR043504">
    <property type="entry name" value="Peptidase_S1_PA_chymotrypsin"/>
</dbReference>
<proteinExistence type="inferred from homology"/>
<evidence type="ECO:0000256" key="3">
    <source>
        <dbReference type="ARBA" id="ARBA00022801"/>
    </source>
</evidence>
<dbReference type="InterPro" id="IPR018114">
    <property type="entry name" value="TRYPSIN_HIS"/>
</dbReference>
<dbReference type="PROSITE" id="PS00134">
    <property type="entry name" value="TRYPSIN_HIS"/>
    <property type="match status" value="1"/>
</dbReference>
<name>A0A9N9TQG7_PHYSR</name>
<dbReference type="PRINTS" id="PR00722">
    <property type="entry name" value="CHYMOTRYPSIN"/>
</dbReference>
<accession>A0A9N9TQG7</accession>
<dbReference type="PANTHER" id="PTHR24276:SF91">
    <property type="entry name" value="AT26814P-RELATED"/>
    <property type="match status" value="1"/>
</dbReference>
<feature type="signal peptide" evidence="7">
    <location>
        <begin position="1"/>
        <end position="19"/>
    </location>
</feature>
<evidence type="ECO:0000256" key="7">
    <source>
        <dbReference type="SAM" id="SignalP"/>
    </source>
</evidence>
<evidence type="ECO:0000256" key="4">
    <source>
        <dbReference type="ARBA" id="ARBA00022825"/>
    </source>
</evidence>
<dbReference type="Pfam" id="PF00089">
    <property type="entry name" value="Trypsin"/>
    <property type="match status" value="1"/>
</dbReference>
<sequence>MNVLWSVYTFIIILQNTWASQRIVGGRIAKPGEFPYTLSLRIGGSHICGATLISNDTAISASHCFEYTGSYTVRAGSNFLHKGGVVTNVRKAILHPYHRDENQDYDFAILKLDPPLKLSSTIQPIKLGLSEESCLKEGAKGTVTGWGSLNANFPGAVENMRVVQLPVLPMSYCKTSYNMVEITTRMFCAGYREGGKDSCQGDSGGPFVVNGRLCGVVSWGFNCAQPGYPGVYTNVPMFRSFVRVNRK</sequence>
<comment type="similarity">
    <text evidence="1">Belongs to the peptidase S1 family.</text>
</comment>
<evidence type="ECO:0000256" key="6">
    <source>
        <dbReference type="RuleBase" id="RU363034"/>
    </source>
</evidence>
<feature type="domain" description="Peptidase S1" evidence="8">
    <location>
        <begin position="23"/>
        <end position="247"/>
    </location>
</feature>
<evidence type="ECO:0000256" key="1">
    <source>
        <dbReference type="ARBA" id="ARBA00007664"/>
    </source>
</evidence>
<dbReference type="FunFam" id="2.40.10.10:FF:000034">
    <property type="entry name" value="Eupolytin"/>
    <property type="match status" value="1"/>
</dbReference>
<reference evidence="9" key="1">
    <citation type="submission" date="2022-01" db="EMBL/GenBank/DDBJ databases">
        <authorList>
            <person name="King R."/>
        </authorList>
    </citation>
    <scope>NUCLEOTIDE SEQUENCE</scope>
</reference>
<dbReference type="SMART" id="SM00020">
    <property type="entry name" value="Tryp_SPc"/>
    <property type="match status" value="1"/>
</dbReference>
<keyword evidence="5" id="KW-1015">Disulfide bond</keyword>
<evidence type="ECO:0000256" key="2">
    <source>
        <dbReference type="ARBA" id="ARBA00022670"/>
    </source>
</evidence>
<keyword evidence="4 6" id="KW-0720">Serine protease</keyword>
<dbReference type="InterPro" id="IPR009003">
    <property type="entry name" value="Peptidase_S1_PA"/>
</dbReference>
<feature type="chain" id="PRO_5040465193" description="Peptidase S1 domain-containing protein" evidence="7">
    <location>
        <begin position="20"/>
        <end position="247"/>
    </location>
</feature>
<protein>
    <recommendedName>
        <fullName evidence="8">Peptidase S1 domain-containing protein</fullName>
    </recommendedName>
</protein>
<evidence type="ECO:0000313" key="9">
    <source>
        <dbReference type="EMBL" id="CAG9861201.1"/>
    </source>
</evidence>